<feature type="domain" description="Phosphatidic acid phosphatase type 2/haloperoxidase" evidence="2">
    <location>
        <begin position="84"/>
        <end position="201"/>
    </location>
</feature>
<dbReference type="PANTHER" id="PTHR14969">
    <property type="entry name" value="SPHINGOSINE-1-PHOSPHATE PHOSPHOHYDROLASE"/>
    <property type="match status" value="1"/>
</dbReference>
<feature type="transmembrane region" description="Helical" evidence="1">
    <location>
        <begin position="6"/>
        <end position="24"/>
    </location>
</feature>
<dbReference type="Proteomes" id="UP000177069">
    <property type="component" value="Unassembled WGS sequence"/>
</dbReference>
<name>A0A1F5G2G7_9BACT</name>
<dbReference type="SMART" id="SM00014">
    <property type="entry name" value="acidPPc"/>
    <property type="match status" value="1"/>
</dbReference>
<sequence length="213" mass="23995">MTPKTYFFISGAIAVFFIVFSYIVSTGTFQTIDLTTTIILQKNIPRAFDTSFSLLSLLGSFEVTTIAFVAGVAYLFKRSHNLSLPIISLYVFGTLLEIFGKRFLLHPSPPPTYFRYVGLIFPSGYVHTDYSYPSGHIFRITFIAVFLLTALNFKDKRAHAVVSILIFTALMMISRIYLGEHWLTDVIGGTLLGTSLGLLTYFFLKTKKYTKSN</sequence>
<dbReference type="PANTHER" id="PTHR14969:SF13">
    <property type="entry name" value="AT30094P"/>
    <property type="match status" value="1"/>
</dbReference>
<evidence type="ECO:0000259" key="2">
    <source>
        <dbReference type="SMART" id="SM00014"/>
    </source>
</evidence>
<feature type="transmembrane region" description="Helical" evidence="1">
    <location>
        <begin position="160"/>
        <end position="178"/>
    </location>
</feature>
<keyword evidence="1" id="KW-0472">Membrane</keyword>
<proteinExistence type="predicted"/>
<comment type="caution">
    <text evidence="3">The sequence shown here is derived from an EMBL/GenBank/DDBJ whole genome shotgun (WGS) entry which is preliminary data.</text>
</comment>
<feature type="transmembrane region" description="Helical" evidence="1">
    <location>
        <begin position="184"/>
        <end position="204"/>
    </location>
</feature>
<organism evidence="3 4">
    <name type="scientific">Candidatus Curtissbacteria bacterium RIFCSPHIGHO2_01_FULL_41_13</name>
    <dbReference type="NCBI Taxonomy" id="1797745"/>
    <lineage>
        <taxon>Bacteria</taxon>
        <taxon>Candidatus Curtissiibacteriota</taxon>
    </lineage>
</organism>
<feature type="transmembrane region" description="Helical" evidence="1">
    <location>
        <begin position="82"/>
        <end position="100"/>
    </location>
</feature>
<gene>
    <name evidence="3" type="ORF">A2696_02605</name>
</gene>
<keyword evidence="1" id="KW-0812">Transmembrane</keyword>
<evidence type="ECO:0000313" key="3">
    <source>
        <dbReference type="EMBL" id="OGD86071.1"/>
    </source>
</evidence>
<evidence type="ECO:0000256" key="1">
    <source>
        <dbReference type="SAM" id="Phobius"/>
    </source>
</evidence>
<dbReference type="SUPFAM" id="SSF48317">
    <property type="entry name" value="Acid phosphatase/Vanadium-dependent haloperoxidase"/>
    <property type="match status" value="1"/>
</dbReference>
<dbReference type="AlphaFoldDB" id="A0A1F5G2G7"/>
<dbReference type="EMBL" id="MFBA01000004">
    <property type="protein sequence ID" value="OGD86071.1"/>
    <property type="molecule type" value="Genomic_DNA"/>
</dbReference>
<protein>
    <recommendedName>
        <fullName evidence="2">Phosphatidic acid phosphatase type 2/haloperoxidase domain-containing protein</fullName>
    </recommendedName>
</protein>
<keyword evidence="1" id="KW-1133">Transmembrane helix</keyword>
<evidence type="ECO:0000313" key="4">
    <source>
        <dbReference type="Proteomes" id="UP000177069"/>
    </source>
</evidence>
<reference evidence="3 4" key="1">
    <citation type="journal article" date="2016" name="Nat. Commun.">
        <title>Thousands of microbial genomes shed light on interconnected biogeochemical processes in an aquifer system.</title>
        <authorList>
            <person name="Anantharaman K."/>
            <person name="Brown C.T."/>
            <person name="Hug L.A."/>
            <person name="Sharon I."/>
            <person name="Castelle C.J."/>
            <person name="Probst A.J."/>
            <person name="Thomas B.C."/>
            <person name="Singh A."/>
            <person name="Wilkins M.J."/>
            <person name="Karaoz U."/>
            <person name="Brodie E.L."/>
            <person name="Williams K.H."/>
            <person name="Hubbard S.S."/>
            <person name="Banfield J.F."/>
        </authorList>
    </citation>
    <scope>NUCLEOTIDE SEQUENCE [LARGE SCALE GENOMIC DNA]</scope>
</reference>
<feature type="transmembrane region" description="Helical" evidence="1">
    <location>
        <begin position="52"/>
        <end position="76"/>
    </location>
</feature>
<dbReference type="Pfam" id="PF01569">
    <property type="entry name" value="PAP2"/>
    <property type="match status" value="1"/>
</dbReference>
<dbReference type="Gene3D" id="1.20.144.10">
    <property type="entry name" value="Phosphatidic acid phosphatase type 2/haloperoxidase"/>
    <property type="match status" value="1"/>
</dbReference>
<accession>A0A1F5G2G7</accession>
<feature type="transmembrane region" description="Helical" evidence="1">
    <location>
        <begin position="136"/>
        <end position="153"/>
    </location>
</feature>
<dbReference type="InterPro" id="IPR036938">
    <property type="entry name" value="PAP2/HPO_sf"/>
</dbReference>
<dbReference type="InterPro" id="IPR000326">
    <property type="entry name" value="PAP2/HPO"/>
</dbReference>